<dbReference type="Pfam" id="PF01554">
    <property type="entry name" value="MatE"/>
    <property type="match status" value="2"/>
</dbReference>
<dbReference type="GO" id="GO:0015297">
    <property type="term" value="F:antiporter activity"/>
    <property type="evidence" value="ECO:0007669"/>
    <property type="project" value="InterPro"/>
</dbReference>
<keyword evidence="8" id="KW-1185">Reference proteome</keyword>
<comment type="caution">
    <text evidence="7">The sequence shown here is derived from an EMBL/GenBank/DDBJ whole genome shotgun (WGS) entry which is preliminary data.</text>
</comment>
<dbReference type="PANTHER" id="PTHR11206">
    <property type="entry name" value="MULTIDRUG RESISTANCE PROTEIN"/>
    <property type="match status" value="1"/>
</dbReference>
<dbReference type="CDD" id="cd13132">
    <property type="entry name" value="MATE_eukaryotic"/>
    <property type="match status" value="1"/>
</dbReference>
<feature type="transmembrane region" description="Helical" evidence="6">
    <location>
        <begin position="113"/>
        <end position="135"/>
    </location>
</feature>
<evidence type="ECO:0000256" key="3">
    <source>
        <dbReference type="ARBA" id="ARBA00022692"/>
    </source>
</evidence>
<dbReference type="InterPro" id="IPR045069">
    <property type="entry name" value="MATE_euk"/>
</dbReference>
<feature type="transmembrane region" description="Helical" evidence="6">
    <location>
        <begin position="212"/>
        <end position="236"/>
    </location>
</feature>
<proteinExistence type="inferred from homology"/>
<comment type="subcellular location">
    <subcellularLocation>
        <location evidence="1">Membrane</location>
        <topology evidence="1">Multi-pass membrane protein</topology>
    </subcellularLocation>
</comment>
<evidence type="ECO:0008006" key="9">
    <source>
        <dbReference type="Google" id="ProtNLM"/>
    </source>
</evidence>
<dbReference type="GO" id="GO:1990961">
    <property type="term" value="P:xenobiotic detoxification by transmembrane export across the plasma membrane"/>
    <property type="evidence" value="ECO:0007669"/>
    <property type="project" value="InterPro"/>
</dbReference>
<protein>
    <recommendedName>
        <fullName evidence="9">MATE efflux family protein</fullName>
    </recommendedName>
</protein>
<feature type="transmembrane region" description="Helical" evidence="6">
    <location>
        <begin position="407"/>
        <end position="427"/>
    </location>
</feature>
<keyword evidence="3 6" id="KW-0812">Transmembrane</keyword>
<evidence type="ECO:0000256" key="4">
    <source>
        <dbReference type="ARBA" id="ARBA00022989"/>
    </source>
</evidence>
<feature type="transmembrane region" description="Helical" evidence="6">
    <location>
        <begin position="67"/>
        <end position="93"/>
    </location>
</feature>
<evidence type="ECO:0000313" key="8">
    <source>
        <dbReference type="Proteomes" id="UP001280581"/>
    </source>
</evidence>
<name>A0AAN6LZF6_9PLEO</name>
<dbReference type="EMBL" id="WVTA01000005">
    <property type="protein sequence ID" value="KAK3209608.1"/>
    <property type="molecule type" value="Genomic_DNA"/>
</dbReference>
<dbReference type="GO" id="GO:0016020">
    <property type="term" value="C:membrane"/>
    <property type="evidence" value="ECO:0007669"/>
    <property type="project" value="UniProtKB-SubCell"/>
</dbReference>
<evidence type="ECO:0000256" key="2">
    <source>
        <dbReference type="ARBA" id="ARBA00010199"/>
    </source>
</evidence>
<keyword evidence="5 6" id="KW-0472">Membrane</keyword>
<gene>
    <name evidence="7" type="ORF">GRF29_44g162878</name>
</gene>
<feature type="transmembrane region" description="Helical" evidence="6">
    <location>
        <begin position="335"/>
        <end position="354"/>
    </location>
</feature>
<dbReference type="Proteomes" id="UP001280581">
    <property type="component" value="Unassembled WGS sequence"/>
</dbReference>
<dbReference type="InterPro" id="IPR002528">
    <property type="entry name" value="MATE_fam"/>
</dbReference>
<sequence length="480" mass="52438">MDLPRSETSPLLPKPYHKEPDVPEWKQWLAESWIQIKASVPVILAYMLQNSLQTISVLIVGRLSPEALAIAAFSYMFAMATGWLVALGGTTALDTLASSSFTGSKDKHDLGILLQRGIFVLTIFYAVIAIVWILSEPLFRALGQEEYICVQSAKFLQLLIPGGLGYVWFEAVKKYMQAQEIYRPGTYVLLITSPLSAALNYLFIYVFDFGLYGAPIATGIAYWTSFLLLVAYATFVQGHECWGGIEPRRALQQLWPFTRLALLGFVHVGTEWWAFEIVAIMAGRLGTLSLAAQSVIMTADQVMNTIPFGLGVAASSRVGNLLGSKNALGARRASLCAAALSMLIGTLILIVLMSTKNVFGRTFNDDDEVVALVSKVMPFVALFQIADGLNGSCGGALRGMGKQWVGALVNIVAYYCAGLPAGIYLAFHGWGLSGLWIGNCAGLYIVGTLELIIIMLSRWNKEVERALERLDHGEDLVDEI</sequence>
<dbReference type="NCBIfam" id="TIGR00797">
    <property type="entry name" value="matE"/>
    <property type="match status" value="1"/>
</dbReference>
<keyword evidence="4 6" id="KW-1133">Transmembrane helix</keyword>
<evidence type="ECO:0000256" key="6">
    <source>
        <dbReference type="SAM" id="Phobius"/>
    </source>
</evidence>
<reference evidence="7 8" key="1">
    <citation type="submission" date="2021-02" db="EMBL/GenBank/DDBJ databases">
        <title>Genome assembly of Pseudopithomyces chartarum.</title>
        <authorList>
            <person name="Jauregui R."/>
            <person name="Singh J."/>
            <person name="Voisey C."/>
        </authorList>
    </citation>
    <scope>NUCLEOTIDE SEQUENCE [LARGE SCALE GENOMIC DNA]</scope>
    <source>
        <strain evidence="7 8">AGR01</strain>
    </source>
</reference>
<evidence type="ECO:0000313" key="7">
    <source>
        <dbReference type="EMBL" id="KAK3209608.1"/>
    </source>
</evidence>
<accession>A0AAN6LZF6</accession>
<feature type="transmembrane region" description="Helical" evidence="6">
    <location>
        <begin position="369"/>
        <end position="386"/>
    </location>
</feature>
<organism evidence="7 8">
    <name type="scientific">Pseudopithomyces chartarum</name>
    <dbReference type="NCBI Taxonomy" id="1892770"/>
    <lineage>
        <taxon>Eukaryota</taxon>
        <taxon>Fungi</taxon>
        <taxon>Dikarya</taxon>
        <taxon>Ascomycota</taxon>
        <taxon>Pezizomycotina</taxon>
        <taxon>Dothideomycetes</taxon>
        <taxon>Pleosporomycetidae</taxon>
        <taxon>Pleosporales</taxon>
        <taxon>Massarineae</taxon>
        <taxon>Didymosphaeriaceae</taxon>
        <taxon>Pseudopithomyces</taxon>
    </lineage>
</organism>
<dbReference type="AlphaFoldDB" id="A0AAN6LZF6"/>
<evidence type="ECO:0000256" key="1">
    <source>
        <dbReference type="ARBA" id="ARBA00004141"/>
    </source>
</evidence>
<feature type="transmembrane region" description="Helical" evidence="6">
    <location>
        <begin position="433"/>
        <end position="456"/>
    </location>
</feature>
<dbReference type="GO" id="GO:0042910">
    <property type="term" value="F:xenobiotic transmembrane transporter activity"/>
    <property type="evidence" value="ECO:0007669"/>
    <property type="project" value="InterPro"/>
</dbReference>
<feature type="transmembrane region" description="Helical" evidence="6">
    <location>
        <begin position="184"/>
        <end position="206"/>
    </location>
</feature>
<evidence type="ECO:0000256" key="5">
    <source>
        <dbReference type="ARBA" id="ARBA00023136"/>
    </source>
</evidence>
<comment type="similarity">
    <text evidence="2">Belongs to the multi antimicrobial extrusion (MATE) (TC 2.A.66.1) family.</text>
</comment>